<reference evidence="1 2" key="1">
    <citation type="submission" date="2024-02" db="EMBL/GenBank/DDBJ databases">
        <title>Janibacter sp. nov., isolated from gut of marine sandworm.</title>
        <authorList>
            <person name="Kim B."/>
            <person name="Jun M.O."/>
            <person name="Shin N.-R."/>
        </authorList>
    </citation>
    <scope>NUCLEOTIDE SEQUENCE [LARGE SCALE GENOMIC DNA]</scope>
    <source>
        <strain evidence="1 2">A1S7</strain>
    </source>
</reference>
<dbReference type="RefSeq" id="WP_338750343.1">
    <property type="nucleotide sequence ID" value="NZ_CP144913.1"/>
</dbReference>
<evidence type="ECO:0000313" key="1">
    <source>
        <dbReference type="EMBL" id="WXB76919.1"/>
    </source>
</evidence>
<keyword evidence="2" id="KW-1185">Reference proteome</keyword>
<organism evidence="1 2">
    <name type="scientific">Janibacter alittae</name>
    <dbReference type="NCBI Taxonomy" id="3115209"/>
    <lineage>
        <taxon>Bacteria</taxon>
        <taxon>Bacillati</taxon>
        <taxon>Actinomycetota</taxon>
        <taxon>Actinomycetes</taxon>
        <taxon>Micrococcales</taxon>
        <taxon>Intrasporangiaceae</taxon>
        <taxon>Janibacter</taxon>
    </lineage>
</organism>
<protein>
    <submittedName>
        <fullName evidence="1">Uncharacterized protein</fullName>
    </submittedName>
</protein>
<accession>A0AA48KJG2</accession>
<dbReference type="Proteomes" id="UP001382727">
    <property type="component" value="Chromosome"/>
</dbReference>
<dbReference type="AlphaFoldDB" id="A0AA48KJG2"/>
<dbReference type="EMBL" id="CP144913">
    <property type="protein sequence ID" value="WXB76919.1"/>
    <property type="molecule type" value="Genomic_DNA"/>
</dbReference>
<gene>
    <name evidence="1" type="ORF">V1351_02335</name>
</gene>
<name>A0AA48KJG2_9MICO</name>
<proteinExistence type="predicted"/>
<dbReference type="GO" id="GO:0004540">
    <property type="term" value="F:RNA nuclease activity"/>
    <property type="evidence" value="ECO:0007669"/>
    <property type="project" value="InterPro"/>
</dbReference>
<dbReference type="KEGG" id="rmai:MACH21_30540"/>
<sequence length="160" mass="17336">MGAAADAAVRQVIHRAKGVVVAGHGVASGRAGDSPFARGTIALQAPHFAARGLDLTPFVMATVNLDLAPRRLWPRTPRWTFPDVDWTHVHGPETFSFLECTVRRDADEHEGLVYLPHPQTKPMHHQPSTVVELLLPPLPGLAPGDELEVAVPHDQAYISA</sequence>
<evidence type="ECO:0000313" key="2">
    <source>
        <dbReference type="Proteomes" id="UP001382727"/>
    </source>
</evidence>